<comment type="caution">
    <text evidence="1">The sequence shown here is derived from an EMBL/GenBank/DDBJ whole genome shotgun (WGS) entry which is preliminary data.</text>
</comment>
<proteinExistence type="predicted"/>
<reference evidence="2" key="1">
    <citation type="submission" date="2020-12" db="EMBL/GenBank/DDBJ databases">
        <title>Hymenobacter sp.</title>
        <authorList>
            <person name="Kim M.K."/>
        </authorList>
    </citation>
    <scope>NUCLEOTIDE SEQUENCE [LARGE SCALE GENOMIC DNA]</scope>
    <source>
        <strain evidence="2">BT553</strain>
    </source>
</reference>
<dbReference type="EMBL" id="JAELXS010000003">
    <property type="protein sequence ID" value="MBJ6121374.1"/>
    <property type="molecule type" value="Genomic_DNA"/>
</dbReference>
<evidence type="ECO:0000313" key="2">
    <source>
        <dbReference type="Proteomes" id="UP000640426"/>
    </source>
</evidence>
<dbReference type="RefSeq" id="WP_199036217.1">
    <property type="nucleotide sequence ID" value="NZ_JAELXS010000003.1"/>
</dbReference>
<evidence type="ECO:0000313" key="1">
    <source>
        <dbReference type="EMBL" id="MBJ6121374.1"/>
    </source>
</evidence>
<gene>
    <name evidence="1" type="ORF">JAO74_06175</name>
</gene>
<keyword evidence="2" id="KW-1185">Reference proteome</keyword>
<organism evidence="1 2">
    <name type="scientific">Sphingomonas mollis</name>
    <dbReference type="NCBI Taxonomy" id="2795726"/>
    <lineage>
        <taxon>Bacteria</taxon>
        <taxon>Pseudomonadati</taxon>
        <taxon>Pseudomonadota</taxon>
        <taxon>Alphaproteobacteria</taxon>
        <taxon>Sphingomonadales</taxon>
        <taxon>Sphingomonadaceae</taxon>
        <taxon>Sphingomonas</taxon>
    </lineage>
</organism>
<dbReference type="Proteomes" id="UP000640426">
    <property type="component" value="Unassembled WGS sequence"/>
</dbReference>
<accession>A0ABS0XMW4</accession>
<sequence>MNIVHQSALIRGRAIVDYALSRETHDQPFAVRDMIGIVAAYVGSGRPWTTMEQDLTDLLDPALGKRAAETLSYFDFAQDRGLWVRSSNGDFRFTNHALQKNYPANRLSDDTHTIG</sequence>
<name>A0ABS0XMW4_9SPHN</name>
<protein>
    <submittedName>
        <fullName evidence="1">Uncharacterized protein</fullName>
    </submittedName>
</protein>